<evidence type="ECO:0000313" key="3">
    <source>
        <dbReference type="Proteomes" id="UP000007801"/>
    </source>
</evidence>
<dbReference type="InParanoid" id="A0A0P8Y3C9"/>
<dbReference type="InterPro" id="IPR016186">
    <property type="entry name" value="C-type_lectin-like/link_sf"/>
</dbReference>
<dbReference type="AlphaFoldDB" id="A0A0P8Y3C9"/>
<dbReference type="PROSITE" id="PS50041">
    <property type="entry name" value="C_TYPE_LECTIN_2"/>
    <property type="match status" value="1"/>
</dbReference>
<sequence>MSNRHTRKRDYPDLLLYFLEFSGCLLILAHPALGMRCKIPYERVRENYCYLVADEEPLHTSFHNFCYQDKRTSRVCLDSEEEMRFLAQYLYEMDYPDGSQFWSAGHRWPGDNRFYWNYFGRARAMNYSNWAPDEPTPQMGRNCLILTLKLGELVMSSESCFTRAVDICEQSLNDTESRSVMH</sequence>
<evidence type="ECO:0000313" key="2">
    <source>
        <dbReference type="EMBL" id="KPU73222.1"/>
    </source>
</evidence>
<dbReference type="CDD" id="cd00037">
    <property type="entry name" value="CLECT"/>
    <property type="match status" value="1"/>
</dbReference>
<dbReference type="Gene3D" id="3.10.100.10">
    <property type="entry name" value="Mannose-Binding Protein A, subunit A"/>
    <property type="match status" value="1"/>
</dbReference>
<dbReference type="KEGG" id="dan:6497533"/>
<gene>
    <name evidence="2" type="primary">Dana\GF14713</name>
    <name evidence="2" type="synonym">dana_GLEANR_15477</name>
    <name evidence="2" type="ORF">GF14713</name>
</gene>
<dbReference type="FunFam" id="3.10.100.10:FF:000147">
    <property type="entry name" value="GD24195"/>
    <property type="match status" value="1"/>
</dbReference>
<accession>A0A0P8Y3C9</accession>
<dbReference type="EMBL" id="CH902620">
    <property type="protein sequence ID" value="KPU73222.1"/>
    <property type="molecule type" value="Genomic_DNA"/>
</dbReference>
<organism evidence="2 3">
    <name type="scientific">Drosophila ananassae</name>
    <name type="common">Fruit fly</name>
    <dbReference type="NCBI Taxonomy" id="7217"/>
    <lineage>
        <taxon>Eukaryota</taxon>
        <taxon>Metazoa</taxon>
        <taxon>Ecdysozoa</taxon>
        <taxon>Arthropoda</taxon>
        <taxon>Hexapoda</taxon>
        <taxon>Insecta</taxon>
        <taxon>Pterygota</taxon>
        <taxon>Neoptera</taxon>
        <taxon>Endopterygota</taxon>
        <taxon>Diptera</taxon>
        <taxon>Brachycera</taxon>
        <taxon>Muscomorpha</taxon>
        <taxon>Ephydroidea</taxon>
        <taxon>Drosophilidae</taxon>
        <taxon>Drosophila</taxon>
        <taxon>Sophophora</taxon>
    </lineage>
</organism>
<dbReference type="InterPro" id="IPR001304">
    <property type="entry name" value="C-type_lectin-like"/>
</dbReference>
<proteinExistence type="predicted"/>
<dbReference type="GeneID" id="6497533"/>
<dbReference type="InterPro" id="IPR016187">
    <property type="entry name" value="CTDL_fold"/>
</dbReference>
<dbReference type="Proteomes" id="UP000007801">
    <property type="component" value="Unassembled WGS sequence"/>
</dbReference>
<dbReference type="SUPFAM" id="SSF56436">
    <property type="entry name" value="C-type lectin-like"/>
    <property type="match status" value="1"/>
</dbReference>
<protein>
    <recommendedName>
        <fullName evidence="1">C-type lectin domain-containing protein</fullName>
    </recommendedName>
</protein>
<keyword evidence="3" id="KW-1185">Reference proteome</keyword>
<reference evidence="2 3" key="1">
    <citation type="journal article" date="2007" name="Nature">
        <title>Evolution of genes and genomes on the Drosophila phylogeny.</title>
        <authorList>
            <consortium name="Drosophila 12 Genomes Consortium"/>
            <person name="Clark A.G."/>
            <person name="Eisen M.B."/>
            <person name="Smith D.R."/>
            <person name="Bergman C.M."/>
            <person name="Oliver B."/>
            <person name="Markow T.A."/>
            <person name="Kaufman T.C."/>
            <person name="Kellis M."/>
            <person name="Gelbart W."/>
            <person name="Iyer V.N."/>
            <person name="Pollard D.A."/>
            <person name="Sackton T.B."/>
            <person name="Larracuente A.M."/>
            <person name="Singh N.D."/>
            <person name="Abad J.P."/>
            <person name="Abt D.N."/>
            <person name="Adryan B."/>
            <person name="Aguade M."/>
            <person name="Akashi H."/>
            <person name="Anderson W.W."/>
            <person name="Aquadro C.F."/>
            <person name="Ardell D.H."/>
            <person name="Arguello R."/>
            <person name="Artieri C.G."/>
            <person name="Barbash D.A."/>
            <person name="Barker D."/>
            <person name="Barsanti P."/>
            <person name="Batterham P."/>
            <person name="Batzoglou S."/>
            <person name="Begun D."/>
            <person name="Bhutkar A."/>
            <person name="Blanco E."/>
            <person name="Bosak S.A."/>
            <person name="Bradley R.K."/>
            <person name="Brand A.D."/>
            <person name="Brent M.R."/>
            <person name="Brooks A.N."/>
            <person name="Brown R.H."/>
            <person name="Butlin R.K."/>
            <person name="Caggese C."/>
            <person name="Calvi B.R."/>
            <person name="Bernardo de Carvalho A."/>
            <person name="Caspi A."/>
            <person name="Castrezana S."/>
            <person name="Celniker S.E."/>
            <person name="Chang J.L."/>
            <person name="Chapple C."/>
            <person name="Chatterji S."/>
            <person name="Chinwalla A."/>
            <person name="Civetta A."/>
            <person name="Clifton S.W."/>
            <person name="Comeron J.M."/>
            <person name="Costello J.C."/>
            <person name="Coyne J.A."/>
            <person name="Daub J."/>
            <person name="David R.G."/>
            <person name="Delcher A.L."/>
            <person name="Delehaunty K."/>
            <person name="Do C.B."/>
            <person name="Ebling H."/>
            <person name="Edwards K."/>
            <person name="Eickbush T."/>
            <person name="Evans J.D."/>
            <person name="Filipski A."/>
            <person name="Findeiss S."/>
            <person name="Freyhult E."/>
            <person name="Fulton L."/>
            <person name="Fulton R."/>
            <person name="Garcia A.C."/>
            <person name="Gardiner A."/>
            <person name="Garfield D.A."/>
            <person name="Garvin B.E."/>
            <person name="Gibson G."/>
            <person name="Gilbert D."/>
            <person name="Gnerre S."/>
            <person name="Godfrey J."/>
            <person name="Good R."/>
            <person name="Gotea V."/>
            <person name="Gravely B."/>
            <person name="Greenberg A.J."/>
            <person name="Griffiths-Jones S."/>
            <person name="Gross S."/>
            <person name="Guigo R."/>
            <person name="Gustafson E.A."/>
            <person name="Haerty W."/>
            <person name="Hahn M.W."/>
            <person name="Halligan D.L."/>
            <person name="Halpern A.L."/>
            <person name="Halter G.M."/>
            <person name="Han M.V."/>
            <person name="Heger A."/>
            <person name="Hillier L."/>
            <person name="Hinrichs A.S."/>
            <person name="Holmes I."/>
            <person name="Hoskins R.A."/>
            <person name="Hubisz M.J."/>
            <person name="Hultmark D."/>
            <person name="Huntley M.A."/>
            <person name="Jaffe D.B."/>
            <person name="Jagadeeshan S."/>
            <person name="Jeck W.R."/>
            <person name="Johnson J."/>
            <person name="Jones C.D."/>
            <person name="Jordan W.C."/>
            <person name="Karpen G.H."/>
            <person name="Kataoka E."/>
            <person name="Keightley P.D."/>
            <person name="Kheradpour P."/>
            <person name="Kirkness E.F."/>
            <person name="Koerich L.B."/>
            <person name="Kristiansen K."/>
            <person name="Kudrna D."/>
            <person name="Kulathinal R.J."/>
            <person name="Kumar S."/>
            <person name="Kwok R."/>
            <person name="Lander E."/>
            <person name="Langley C.H."/>
            <person name="Lapoint R."/>
            <person name="Lazzaro B.P."/>
            <person name="Lee S.J."/>
            <person name="Levesque L."/>
            <person name="Li R."/>
            <person name="Lin C.F."/>
            <person name="Lin M.F."/>
            <person name="Lindblad-Toh K."/>
            <person name="Llopart A."/>
            <person name="Long M."/>
            <person name="Low L."/>
            <person name="Lozovsky E."/>
            <person name="Lu J."/>
            <person name="Luo M."/>
            <person name="Machado C.A."/>
            <person name="Makalowski W."/>
            <person name="Marzo M."/>
            <person name="Matsuda M."/>
            <person name="Matzkin L."/>
            <person name="McAllister B."/>
            <person name="McBride C.S."/>
            <person name="McKernan B."/>
            <person name="McKernan K."/>
            <person name="Mendez-Lago M."/>
            <person name="Minx P."/>
            <person name="Mollenhauer M.U."/>
            <person name="Montooth K."/>
            <person name="Mount S.M."/>
            <person name="Mu X."/>
            <person name="Myers E."/>
            <person name="Negre B."/>
            <person name="Newfeld S."/>
            <person name="Nielsen R."/>
            <person name="Noor M.A."/>
            <person name="O'Grady P."/>
            <person name="Pachter L."/>
            <person name="Papaceit M."/>
            <person name="Parisi M.J."/>
            <person name="Parisi M."/>
            <person name="Parts L."/>
            <person name="Pedersen J.S."/>
            <person name="Pesole G."/>
            <person name="Phillippy A.M."/>
            <person name="Ponting C.P."/>
            <person name="Pop M."/>
            <person name="Porcelli D."/>
            <person name="Powell J.R."/>
            <person name="Prohaska S."/>
            <person name="Pruitt K."/>
            <person name="Puig M."/>
            <person name="Quesneville H."/>
            <person name="Ram K.R."/>
            <person name="Rand D."/>
            <person name="Rasmussen M.D."/>
            <person name="Reed L.K."/>
            <person name="Reenan R."/>
            <person name="Reily A."/>
            <person name="Remington K.A."/>
            <person name="Rieger T.T."/>
            <person name="Ritchie M.G."/>
            <person name="Robin C."/>
            <person name="Rogers Y.H."/>
            <person name="Rohde C."/>
            <person name="Rozas J."/>
            <person name="Rubenfield M.J."/>
            <person name="Ruiz A."/>
            <person name="Russo S."/>
            <person name="Salzberg S.L."/>
            <person name="Sanchez-Gracia A."/>
            <person name="Saranga D.J."/>
            <person name="Sato H."/>
            <person name="Schaeffer S.W."/>
            <person name="Schatz M.C."/>
            <person name="Schlenke T."/>
            <person name="Schwartz R."/>
            <person name="Segarra C."/>
            <person name="Singh R.S."/>
            <person name="Sirot L."/>
            <person name="Sirota M."/>
            <person name="Sisneros N.B."/>
            <person name="Smith C.D."/>
            <person name="Smith T.F."/>
            <person name="Spieth J."/>
            <person name="Stage D.E."/>
            <person name="Stark A."/>
            <person name="Stephan W."/>
            <person name="Strausberg R.L."/>
            <person name="Strempel S."/>
            <person name="Sturgill D."/>
            <person name="Sutton G."/>
            <person name="Sutton G.G."/>
            <person name="Tao W."/>
            <person name="Teichmann S."/>
            <person name="Tobari Y.N."/>
            <person name="Tomimura Y."/>
            <person name="Tsolas J.M."/>
            <person name="Valente V.L."/>
            <person name="Venter E."/>
            <person name="Venter J.C."/>
            <person name="Vicario S."/>
            <person name="Vieira F.G."/>
            <person name="Vilella A.J."/>
            <person name="Villasante A."/>
            <person name="Walenz B."/>
            <person name="Wang J."/>
            <person name="Wasserman M."/>
            <person name="Watts T."/>
            <person name="Wilson D."/>
            <person name="Wilson R.K."/>
            <person name="Wing R.A."/>
            <person name="Wolfner M.F."/>
            <person name="Wong A."/>
            <person name="Wong G.K."/>
            <person name="Wu C.I."/>
            <person name="Wu G."/>
            <person name="Yamamoto D."/>
            <person name="Yang H.P."/>
            <person name="Yang S.P."/>
            <person name="Yorke J.A."/>
            <person name="Yoshida K."/>
            <person name="Zdobnov E."/>
            <person name="Zhang P."/>
            <person name="Zhang Y."/>
            <person name="Zimin A.V."/>
            <person name="Baldwin J."/>
            <person name="Abdouelleil A."/>
            <person name="Abdulkadir J."/>
            <person name="Abebe A."/>
            <person name="Abera B."/>
            <person name="Abreu J."/>
            <person name="Acer S.C."/>
            <person name="Aftuck L."/>
            <person name="Alexander A."/>
            <person name="An P."/>
            <person name="Anderson E."/>
            <person name="Anderson S."/>
            <person name="Arachi H."/>
            <person name="Azer M."/>
            <person name="Bachantsang P."/>
            <person name="Barry A."/>
            <person name="Bayul T."/>
            <person name="Berlin A."/>
            <person name="Bessette D."/>
            <person name="Bloom T."/>
            <person name="Blye J."/>
            <person name="Boguslavskiy L."/>
            <person name="Bonnet C."/>
            <person name="Boukhgalter B."/>
            <person name="Bourzgui I."/>
            <person name="Brown A."/>
            <person name="Cahill P."/>
            <person name="Channer S."/>
            <person name="Cheshatsang Y."/>
            <person name="Chuda L."/>
            <person name="Citroen M."/>
            <person name="Collymore A."/>
            <person name="Cooke P."/>
            <person name="Costello M."/>
            <person name="D'Aco K."/>
            <person name="Daza R."/>
            <person name="De Haan G."/>
            <person name="DeGray S."/>
            <person name="DeMaso C."/>
            <person name="Dhargay N."/>
            <person name="Dooley K."/>
            <person name="Dooley E."/>
            <person name="Doricent M."/>
            <person name="Dorje P."/>
            <person name="Dorjee K."/>
            <person name="Dupes A."/>
            <person name="Elong R."/>
            <person name="Falk J."/>
            <person name="Farina A."/>
            <person name="Faro S."/>
            <person name="Ferguson D."/>
            <person name="Fisher S."/>
            <person name="Foley C.D."/>
            <person name="Franke A."/>
            <person name="Friedrich D."/>
            <person name="Gadbois L."/>
            <person name="Gearin G."/>
            <person name="Gearin C.R."/>
            <person name="Giannoukos G."/>
            <person name="Goode T."/>
            <person name="Graham J."/>
            <person name="Grandbois E."/>
            <person name="Grewal S."/>
            <person name="Gyaltsen K."/>
            <person name="Hafez N."/>
            <person name="Hagos B."/>
            <person name="Hall J."/>
            <person name="Henson C."/>
            <person name="Hollinger A."/>
            <person name="Honan T."/>
            <person name="Huard M.D."/>
            <person name="Hughes L."/>
            <person name="Hurhula B."/>
            <person name="Husby M.E."/>
            <person name="Kamat A."/>
            <person name="Kanga B."/>
            <person name="Kashin S."/>
            <person name="Khazanovich D."/>
            <person name="Kisner P."/>
            <person name="Lance K."/>
            <person name="Lara M."/>
            <person name="Lee W."/>
            <person name="Lennon N."/>
            <person name="Letendre F."/>
            <person name="LeVine R."/>
            <person name="Lipovsky A."/>
            <person name="Liu X."/>
            <person name="Liu J."/>
            <person name="Liu S."/>
            <person name="Lokyitsang T."/>
            <person name="Lokyitsang Y."/>
            <person name="Lubonja R."/>
            <person name="Lui A."/>
            <person name="MacDonald P."/>
            <person name="Magnisalis V."/>
            <person name="Maru K."/>
            <person name="Matthews C."/>
            <person name="McCusker W."/>
            <person name="McDonough S."/>
            <person name="Mehta T."/>
            <person name="Meldrim J."/>
            <person name="Meneus L."/>
            <person name="Mihai O."/>
            <person name="Mihalev A."/>
            <person name="Mihova T."/>
            <person name="Mittelman R."/>
            <person name="Mlenga V."/>
            <person name="Montmayeur A."/>
            <person name="Mulrain L."/>
            <person name="Navidi A."/>
            <person name="Naylor J."/>
            <person name="Negash T."/>
            <person name="Nguyen T."/>
            <person name="Nguyen N."/>
            <person name="Nicol R."/>
            <person name="Norbu C."/>
            <person name="Norbu N."/>
            <person name="Novod N."/>
            <person name="O'Neill B."/>
            <person name="Osman S."/>
            <person name="Markiewicz E."/>
            <person name="Oyono O.L."/>
            <person name="Patti C."/>
            <person name="Phunkhang P."/>
            <person name="Pierre F."/>
            <person name="Priest M."/>
            <person name="Raghuraman S."/>
            <person name="Rege F."/>
            <person name="Reyes R."/>
            <person name="Rise C."/>
            <person name="Rogov P."/>
            <person name="Ross K."/>
            <person name="Ryan E."/>
            <person name="Settipalli S."/>
            <person name="Shea T."/>
            <person name="Sherpa N."/>
            <person name="Shi L."/>
            <person name="Shih D."/>
            <person name="Sparrow T."/>
            <person name="Spaulding J."/>
            <person name="Stalker J."/>
            <person name="Stange-Thomann N."/>
            <person name="Stavropoulos S."/>
            <person name="Stone C."/>
            <person name="Strader C."/>
            <person name="Tesfaye S."/>
            <person name="Thomson T."/>
            <person name="Thoulutsang Y."/>
            <person name="Thoulutsang D."/>
            <person name="Topham K."/>
            <person name="Topping I."/>
            <person name="Tsamla T."/>
            <person name="Vassiliev H."/>
            <person name="Vo A."/>
            <person name="Wangchuk T."/>
            <person name="Wangdi T."/>
            <person name="Weiand M."/>
            <person name="Wilkinson J."/>
            <person name="Wilson A."/>
            <person name="Yadav S."/>
            <person name="Young G."/>
            <person name="Yu Q."/>
            <person name="Zembek L."/>
            <person name="Zhong D."/>
            <person name="Zimmer A."/>
            <person name="Zwirko Z."/>
            <person name="Jaffe D.B."/>
            <person name="Alvarez P."/>
            <person name="Brockman W."/>
            <person name="Butler J."/>
            <person name="Chin C."/>
            <person name="Gnerre S."/>
            <person name="Grabherr M."/>
            <person name="Kleber M."/>
            <person name="Mauceli E."/>
            <person name="MacCallum I."/>
        </authorList>
    </citation>
    <scope>NUCLEOTIDE SEQUENCE [LARGE SCALE GENOMIC DNA]</scope>
    <source>
        <strain evidence="3">Tucson 14024-0371.13</strain>
    </source>
</reference>
<dbReference type="SMART" id="SM00034">
    <property type="entry name" value="CLECT"/>
    <property type="match status" value="1"/>
</dbReference>
<dbReference type="SMR" id="A0A0P8Y3C9"/>
<dbReference type="OrthoDB" id="7879500at2759"/>
<feature type="domain" description="C-type lectin" evidence="1">
    <location>
        <begin position="45"/>
        <end position="169"/>
    </location>
</feature>
<name>A0A0P8Y3C9_DROAN</name>
<evidence type="ECO:0000259" key="1">
    <source>
        <dbReference type="PROSITE" id="PS50041"/>
    </source>
</evidence>